<dbReference type="SUPFAM" id="SSF55073">
    <property type="entry name" value="Nucleotide cyclase"/>
    <property type="match status" value="1"/>
</dbReference>
<dbReference type="HOGENOM" id="CLU_000445_70_46_7"/>
<keyword evidence="5" id="KW-1185">Reference proteome</keyword>
<dbReference type="CDD" id="cd01949">
    <property type="entry name" value="GGDEF"/>
    <property type="match status" value="1"/>
</dbReference>
<feature type="domain" description="EAL" evidence="2">
    <location>
        <begin position="448"/>
        <end position="695"/>
    </location>
</feature>
<reference evidence="4 5" key="1">
    <citation type="journal article" date="2012" name="Proc. Natl. Acad. Sci. U.S.A.">
        <title>Genome and physiology of a model Epsilonproteobacterium responsible for sulfide detoxification in marine oxygen depletion zones.</title>
        <authorList>
            <person name="Grote J."/>
            <person name="Schott T."/>
            <person name="Bruckner C.G."/>
            <person name="Glockner F.O."/>
            <person name="Jost G."/>
            <person name="Teeling H."/>
            <person name="Labrenz M."/>
            <person name="Jurgens K."/>
        </authorList>
    </citation>
    <scope>NUCLEOTIDE SEQUENCE [LARGE SCALE GENOMIC DNA]</scope>
    <source>
        <strain evidence="4 5">GD1</strain>
    </source>
</reference>
<comment type="caution">
    <text evidence="4">The sequence shown here is derived from an EMBL/GenBank/DDBJ whole genome shotgun (WGS) entry which is preliminary data.</text>
</comment>
<accession>H1FY19</accession>
<dbReference type="CDD" id="cd01948">
    <property type="entry name" value="EAL"/>
    <property type="match status" value="1"/>
</dbReference>
<dbReference type="GO" id="GO:0071111">
    <property type="term" value="F:cyclic-guanylate-specific phosphodiesterase activity"/>
    <property type="evidence" value="ECO:0007669"/>
    <property type="project" value="InterPro"/>
</dbReference>
<dbReference type="SMART" id="SM00267">
    <property type="entry name" value="GGDEF"/>
    <property type="match status" value="1"/>
</dbReference>
<dbReference type="InterPro" id="IPR001633">
    <property type="entry name" value="EAL_dom"/>
</dbReference>
<proteinExistence type="predicted"/>
<accession>B6BGA1</accession>
<dbReference type="RefSeq" id="WP_008336152.1">
    <property type="nucleotide sequence ID" value="NZ_AFRZ01000001.1"/>
</dbReference>
<dbReference type="InterPro" id="IPR035919">
    <property type="entry name" value="EAL_sf"/>
</dbReference>
<gene>
    <name evidence="4" type="ORF">SMGD1_1002</name>
</gene>
<dbReference type="InterPro" id="IPR029787">
    <property type="entry name" value="Nucleotide_cyclase"/>
</dbReference>
<dbReference type="Proteomes" id="UP000006431">
    <property type="component" value="Unassembled WGS sequence"/>
</dbReference>
<dbReference type="InterPro" id="IPR050706">
    <property type="entry name" value="Cyclic-di-GMP_PDE-like"/>
</dbReference>
<dbReference type="eggNOG" id="COG5001">
    <property type="taxonomic scope" value="Bacteria"/>
</dbReference>
<dbReference type="NCBIfam" id="TIGR00254">
    <property type="entry name" value="GGDEF"/>
    <property type="match status" value="1"/>
</dbReference>
<feature type="transmembrane region" description="Helical" evidence="1">
    <location>
        <begin position="6"/>
        <end position="26"/>
    </location>
</feature>
<keyword evidence="1" id="KW-1133">Transmembrane helix</keyword>
<protein>
    <submittedName>
        <fullName evidence="4">Diguanylate cyclase/phosphodiesterase (GGDEF &amp; EAL domains)</fullName>
    </submittedName>
</protein>
<dbReference type="STRING" id="929558.SMGD1_1002"/>
<dbReference type="Pfam" id="PF00563">
    <property type="entry name" value="EAL"/>
    <property type="match status" value="1"/>
</dbReference>
<dbReference type="PATRIC" id="fig|929558.5.peg.997"/>
<evidence type="ECO:0000259" key="3">
    <source>
        <dbReference type="PROSITE" id="PS50887"/>
    </source>
</evidence>
<feature type="domain" description="GGDEF" evidence="3">
    <location>
        <begin position="309"/>
        <end position="437"/>
    </location>
</feature>
<evidence type="ECO:0000256" key="1">
    <source>
        <dbReference type="SAM" id="Phobius"/>
    </source>
</evidence>
<dbReference type="InterPro" id="IPR000160">
    <property type="entry name" value="GGDEF_dom"/>
</dbReference>
<organism evidence="4 5">
    <name type="scientific">Sulfurimonas gotlandica (strain DSM 19862 / JCM 16533 / GD1)</name>
    <dbReference type="NCBI Taxonomy" id="929558"/>
    <lineage>
        <taxon>Bacteria</taxon>
        <taxon>Pseudomonadati</taxon>
        <taxon>Campylobacterota</taxon>
        <taxon>Epsilonproteobacteria</taxon>
        <taxon>Campylobacterales</taxon>
        <taxon>Sulfurimonadaceae</taxon>
        <taxon>Sulfurimonas</taxon>
    </lineage>
</organism>
<feature type="transmembrane region" description="Helical" evidence="1">
    <location>
        <begin position="247"/>
        <end position="267"/>
    </location>
</feature>
<keyword evidence="1" id="KW-0472">Membrane</keyword>
<dbReference type="OrthoDB" id="9790732at2"/>
<evidence type="ECO:0000313" key="4">
    <source>
        <dbReference type="EMBL" id="EHP29526.1"/>
    </source>
</evidence>
<dbReference type="Gene3D" id="3.30.70.270">
    <property type="match status" value="1"/>
</dbReference>
<dbReference type="PROSITE" id="PS50887">
    <property type="entry name" value="GGDEF"/>
    <property type="match status" value="1"/>
</dbReference>
<dbReference type="EMBL" id="AFRZ01000001">
    <property type="protein sequence ID" value="EHP29526.1"/>
    <property type="molecule type" value="Genomic_DNA"/>
</dbReference>
<name>B6BGA1_SULGG</name>
<keyword evidence="1" id="KW-0812">Transmembrane</keyword>
<sequence>MKLKQLMFLVLGVGIISSIAIVYFYIIQKDFTKQHREFLLSVNALENAHIDLEHQILQNSIYSYHNQDEISATINQVENTYIELAGSKILNNKTYLQTKNNLLSLQADIRLNLQNIEEYIMLNAGIKNSLVFLSRRIENASFLEKDDRALFIQSIKILKHFNDAKRMQDLDYINHNNFLLKSDSKNPKTQSFVENFNLHSKYLINRYPIFVQTTKTVLNSDIHNYLEKVKKEFSAVSVNDFKALDMFAFILFSLFISSLSLVVVLFIKYIKENQKLEETTASLEHSLSYDHLTDLHNRRAFEIQLKKITEPHLLIINIDGFKYINDIYGNDVGNVILQELAQILKDEFSNRPNTCIYRLGGDEFGILFNKISSENALEIAKKLEKKISNYDFIVYDLTLHLLVSIASNSTVPILENTDLALKLLKKDHTLRILEYNDNLNIKTDVKDNMNTIELIKTAVSNDRIVPFFQPIINLKTSKIEKYEALVRLKLENGTFLPPFKFLDISKKSSYYHFITKTMIEKTLKMAQEFPQYRFSINISMIDILDAKLTHMLFEILNANPEVAKRLDIELLESENLQNLQVVQDFITKLHAFGSKILVDDFGTGYSNFSYFSNLDIDLVKIDGSIVSEIETDNKKLHMVTSIHKFSNGMNMKNVAEFVETREVALLLKEIGIEYAQGYYFSQPLERPLENDEVVI</sequence>
<dbReference type="AlphaFoldDB" id="B6BGA1"/>
<dbReference type="Pfam" id="PF00990">
    <property type="entry name" value="GGDEF"/>
    <property type="match status" value="1"/>
</dbReference>
<dbReference type="InterPro" id="IPR043128">
    <property type="entry name" value="Rev_trsase/Diguanyl_cyclase"/>
</dbReference>
<dbReference type="PANTHER" id="PTHR33121">
    <property type="entry name" value="CYCLIC DI-GMP PHOSPHODIESTERASE PDEF"/>
    <property type="match status" value="1"/>
</dbReference>
<evidence type="ECO:0000313" key="5">
    <source>
        <dbReference type="Proteomes" id="UP000006431"/>
    </source>
</evidence>
<dbReference type="Gene3D" id="3.20.20.450">
    <property type="entry name" value="EAL domain"/>
    <property type="match status" value="1"/>
</dbReference>
<dbReference type="SMART" id="SM00052">
    <property type="entry name" value="EAL"/>
    <property type="match status" value="1"/>
</dbReference>
<evidence type="ECO:0000259" key="2">
    <source>
        <dbReference type="PROSITE" id="PS50883"/>
    </source>
</evidence>
<dbReference type="SUPFAM" id="SSF141868">
    <property type="entry name" value="EAL domain-like"/>
    <property type="match status" value="1"/>
</dbReference>
<dbReference type="PANTHER" id="PTHR33121:SF79">
    <property type="entry name" value="CYCLIC DI-GMP PHOSPHODIESTERASE PDED-RELATED"/>
    <property type="match status" value="1"/>
</dbReference>
<dbReference type="PROSITE" id="PS50883">
    <property type="entry name" value="EAL"/>
    <property type="match status" value="1"/>
</dbReference>